<dbReference type="Proteomes" id="UP000887565">
    <property type="component" value="Unplaced"/>
</dbReference>
<evidence type="ECO:0000313" key="1">
    <source>
        <dbReference type="Proteomes" id="UP000887565"/>
    </source>
</evidence>
<organism evidence="1 2">
    <name type="scientific">Romanomermis culicivorax</name>
    <name type="common">Nematode worm</name>
    <dbReference type="NCBI Taxonomy" id="13658"/>
    <lineage>
        <taxon>Eukaryota</taxon>
        <taxon>Metazoa</taxon>
        <taxon>Ecdysozoa</taxon>
        <taxon>Nematoda</taxon>
        <taxon>Enoplea</taxon>
        <taxon>Dorylaimia</taxon>
        <taxon>Mermithida</taxon>
        <taxon>Mermithoidea</taxon>
        <taxon>Mermithidae</taxon>
        <taxon>Romanomermis</taxon>
    </lineage>
</organism>
<keyword evidence="1" id="KW-1185">Reference proteome</keyword>
<accession>A0A915IY41</accession>
<dbReference type="AlphaFoldDB" id="A0A915IY41"/>
<reference evidence="2" key="1">
    <citation type="submission" date="2022-11" db="UniProtKB">
        <authorList>
            <consortium name="WormBaseParasite"/>
        </authorList>
    </citation>
    <scope>IDENTIFICATION</scope>
</reference>
<name>A0A915IY41_ROMCU</name>
<protein>
    <submittedName>
        <fullName evidence="2">Uncharacterized protein</fullName>
    </submittedName>
</protein>
<evidence type="ECO:0000313" key="2">
    <source>
        <dbReference type="WBParaSite" id="nRc.2.0.1.t18748-RA"/>
    </source>
</evidence>
<sequence length="91" mass="10487">MNIGTSIHARRCTKPLKCKTLELSEPDVFGQFMVCWMVSMPPMLCHSWKFLAYDRSYALEIFLKVYSSILNLPLNAEVAALESKVFCWLHS</sequence>
<proteinExistence type="predicted"/>
<dbReference type="WBParaSite" id="nRc.2.0.1.t18748-RA">
    <property type="protein sequence ID" value="nRc.2.0.1.t18748-RA"/>
    <property type="gene ID" value="nRc.2.0.1.g18748"/>
</dbReference>